<evidence type="ECO:0000313" key="3">
    <source>
        <dbReference type="Proteomes" id="UP000247746"/>
    </source>
</evidence>
<name>A0A2V4V873_9GAMM</name>
<dbReference type="EMBL" id="QJSU01000001">
    <property type="protein sequence ID" value="PYE40950.1"/>
    <property type="molecule type" value="Genomic_DNA"/>
</dbReference>
<sequence length="470" mass="53737">MQKNQVSFIIGSSLLLVITVTVTACQPTSNTPLPQAQAVEESRIPMALENPEPSKKSLGVDAKTCVQLNQAMQTVDGTSKIEDIYAIQKQLDACLPTASNAEVMELLSSYESMYKRFLVDDIDTDAENLESAYENFNSVVYDLYYEENATSEQLRTLSPRAQYLIGLIQSGADVRFRDLGEGWFSFDHDMLAMVNIFAPYLRNDQAAFIQRMAKDNQESFWMDASVTTTFQELVERATFWEDYIQQYPNGYAVKDAKILLNLYRYVLFYGADNTQWTDDAIHRFMEPNYKKIMLDLARRPNSMLAKNAQLFLGFLALPDSERQTKYPVPSTDEDGYEIHDWSKVRYQLHQVLQIPSPWDVRHDRDCLNGISCTDQIDLDSLDVSSDFAYACPSAMQGAMQLEGDLQVWELDTESIEQASSCKPSNLKAYSQFECNLSIDWHQNPNIDIYSDREVYKNVYESLEDCELALK</sequence>
<proteinExistence type="predicted"/>
<feature type="signal peptide" evidence="1">
    <location>
        <begin position="1"/>
        <end position="24"/>
    </location>
</feature>
<evidence type="ECO:0000313" key="2">
    <source>
        <dbReference type="EMBL" id="PYE40950.1"/>
    </source>
</evidence>
<feature type="chain" id="PRO_5015836711" description="DUF3160 domain-containing protein" evidence="1">
    <location>
        <begin position="25"/>
        <end position="470"/>
    </location>
</feature>
<evidence type="ECO:0008006" key="4">
    <source>
        <dbReference type="Google" id="ProtNLM"/>
    </source>
</evidence>
<dbReference type="AlphaFoldDB" id="A0A2V4V873"/>
<dbReference type="OrthoDB" id="8605367at2"/>
<organism evidence="2 3">
    <name type="scientific">Psychrobacter fozii</name>
    <dbReference type="NCBI Taxonomy" id="198480"/>
    <lineage>
        <taxon>Bacteria</taxon>
        <taxon>Pseudomonadati</taxon>
        <taxon>Pseudomonadota</taxon>
        <taxon>Gammaproteobacteria</taxon>
        <taxon>Moraxellales</taxon>
        <taxon>Moraxellaceae</taxon>
        <taxon>Psychrobacter</taxon>
    </lineage>
</organism>
<evidence type="ECO:0000256" key="1">
    <source>
        <dbReference type="SAM" id="SignalP"/>
    </source>
</evidence>
<dbReference type="RefSeq" id="WP_110921922.1">
    <property type="nucleotide sequence ID" value="NZ_QJSU01000001.1"/>
</dbReference>
<dbReference type="PROSITE" id="PS51257">
    <property type="entry name" value="PROKAR_LIPOPROTEIN"/>
    <property type="match status" value="1"/>
</dbReference>
<protein>
    <recommendedName>
        <fullName evidence="4">DUF3160 domain-containing protein</fullName>
    </recommendedName>
</protein>
<gene>
    <name evidence="2" type="ORF">DFP82_101266</name>
</gene>
<accession>A0A2V4V873</accession>
<comment type="caution">
    <text evidence="2">The sequence shown here is derived from an EMBL/GenBank/DDBJ whole genome shotgun (WGS) entry which is preliminary data.</text>
</comment>
<keyword evidence="3" id="KW-1185">Reference proteome</keyword>
<keyword evidence="1" id="KW-0732">Signal</keyword>
<dbReference type="Proteomes" id="UP000247746">
    <property type="component" value="Unassembled WGS sequence"/>
</dbReference>
<reference evidence="2 3" key="1">
    <citation type="submission" date="2018-06" db="EMBL/GenBank/DDBJ databases">
        <title>Genomic Encyclopedia of Type Strains, Phase III (KMG-III): the genomes of soil and plant-associated and newly described type strains.</title>
        <authorList>
            <person name="Whitman W."/>
        </authorList>
    </citation>
    <scope>NUCLEOTIDE SEQUENCE [LARGE SCALE GENOMIC DNA]</scope>
    <source>
        <strain evidence="2 3">CECT 5889</strain>
    </source>
</reference>